<keyword evidence="3" id="KW-1185">Reference proteome</keyword>
<evidence type="ECO:0000256" key="1">
    <source>
        <dbReference type="SAM" id="MobiDB-lite"/>
    </source>
</evidence>
<dbReference type="AlphaFoldDB" id="A0A1X0NQ64"/>
<name>A0A1X0NQ64_9TRYP</name>
<accession>A0A1X0NQ64</accession>
<dbReference type="GeneID" id="39988148"/>
<organism evidence="2 3">
    <name type="scientific">Trypanosoma theileri</name>
    <dbReference type="NCBI Taxonomy" id="67003"/>
    <lineage>
        <taxon>Eukaryota</taxon>
        <taxon>Discoba</taxon>
        <taxon>Euglenozoa</taxon>
        <taxon>Kinetoplastea</taxon>
        <taxon>Metakinetoplastina</taxon>
        <taxon>Trypanosomatida</taxon>
        <taxon>Trypanosomatidae</taxon>
        <taxon>Trypanosoma</taxon>
    </lineage>
</organism>
<dbReference type="RefSeq" id="XP_028880395.1">
    <property type="nucleotide sequence ID" value="XM_029028368.1"/>
</dbReference>
<feature type="compositionally biased region" description="Polar residues" evidence="1">
    <location>
        <begin position="1"/>
        <end position="36"/>
    </location>
</feature>
<feature type="compositionally biased region" description="Basic and acidic residues" evidence="1">
    <location>
        <begin position="75"/>
        <end position="91"/>
    </location>
</feature>
<reference evidence="2 3" key="1">
    <citation type="submission" date="2017-03" db="EMBL/GenBank/DDBJ databases">
        <title>An alternative strategy for trypanosome survival in the mammalian bloodstream revealed through genome and transcriptome analysis of the ubiquitous bovine parasite Trypanosoma (Megatrypanum) theileri.</title>
        <authorList>
            <person name="Kelly S."/>
            <person name="Ivens A."/>
            <person name="Mott A."/>
            <person name="O'Neill E."/>
            <person name="Emms D."/>
            <person name="Macleod O."/>
            <person name="Voorheis P."/>
            <person name="Matthews J."/>
            <person name="Matthews K."/>
            <person name="Carrington M."/>
        </authorList>
    </citation>
    <scope>NUCLEOTIDE SEQUENCE [LARGE SCALE GENOMIC DNA]</scope>
    <source>
        <strain evidence="2">Edinburgh</strain>
    </source>
</reference>
<gene>
    <name evidence="2" type="ORF">TM35_000292110</name>
</gene>
<dbReference type="VEuPathDB" id="TriTrypDB:TM35_000292110"/>
<comment type="caution">
    <text evidence="2">The sequence shown here is derived from an EMBL/GenBank/DDBJ whole genome shotgun (WGS) entry which is preliminary data.</text>
</comment>
<dbReference type="EMBL" id="NBCO01000029">
    <property type="protein sequence ID" value="ORC86329.1"/>
    <property type="molecule type" value="Genomic_DNA"/>
</dbReference>
<dbReference type="Proteomes" id="UP000192257">
    <property type="component" value="Unassembled WGS sequence"/>
</dbReference>
<evidence type="ECO:0000313" key="2">
    <source>
        <dbReference type="EMBL" id="ORC86329.1"/>
    </source>
</evidence>
<sequence>MLSNFGQKQQTNRKQTEKQTTYEVPNDSLTQPNHENNNARETKHKIKFPTPPEVSPGRNYEATDSKPPYPLPRPFRVEGERGGWDGKEKNKNPKSFPFVETEAL</sequence>
<evidence type="ECO:0000313" key="3">
    <source>
        <dbReference type="Proteomes" id="UP000192257"/>
    </source>
</evidence>
<feature type="region of interest" description="Disordered" evidence="1">
    <location>
        <begin position="1"/>
        <end position="104"/>
    </location>
</feature>
<protein>
    <submittedName>
        <fullName evidence="2">Uncharacterized protein</fullName>
    </submittedName>
</protein>
<proteinExistence type="predicted"/>